<proteinExistence type="predicted"/>
<organism evidence="1 2">
    <name type="scientific">Lacticaseibacillus pabuli</name>
    <dbReference type="NCBI Taxonomy" id="3025672"/>
    <lineage>
        <taxon>Bacteria</taxon>
        <taxon>Bacillati</taxon>
        <taxon>Bacillota</taxon>
        <taxon>Bacilli</taxon>
        <taxon>Lactobacillales</taxon>
        <taxon>Lactobacillaceae</taxon>
        <taxon>Lacticaseibacillus</taxon>
    </lineage>
</organism>
<name>A0ABY7WP26_9LACO</name>
<protein>
    <submittedName>
        <fullName evidence="1">Uncharacterized protein</fullName>
    </submittedName>
</protein>
<keyword evidence="2" id="KW-1185">Reference proteome</keyword>
<reference evidence="1 2" key="1">
    <citation type="submission" date="2023-02" db="EMBL/GenBank/DDBJ databases">
        <title>Genome sequence of Lacticaseibacillus sp. KACC 23028.</title>
        <authorList>
            <person name="Kim S."/>
            <person name="Heo J."/>
            <person name="Kwon S.-W."/>
        </authorList>
    </citation>
    <scope>NUCLEOTIDE SEQUENCE [LARGE SCALE GENOMIC DNA]</scope>
    <source>
        <strain evidence="1 2">KACC 23028</strain>
    </source>
</reference>
<dbReference type="EMBL" id="CP117884">
    <property type="protein sequence ID" value="WDF81856.1"/>
    <property type="molecule type" value="Genomic_DNA"/>
</dbReference>
<dbReference type="Proteomes" id="UP001220377">
    <property type="component" value="Chromosome"/>
</dbReference>
<gene>
    <name evidence="1" type="ORF">PQ472_07940</name>
</gene>
<dbReference type="RefSeq" id="WP_274258901.1">
    <property type="nucleotide sequence ID" value="NZ_CP117884.1"/>
</dbReference>
<evidence type="ECO:0000313" key="2">
    <source>
        <dbReference type="Proteomes" id="UP001220377"/>
    </source>
</evidence>
<sequence length="114" mass="13227">MTETKRDVFLEALENYIETLEPSDEAAAEFISEVARYDAAELDDARNVLLQLHSCYVAKREDAWDDYMRSPTGIDADDLFEFYNSALATCETIMRKFEIKTDEYVFKEGKSDDR</sequence>
<accession>A0ABY7WP26</accession>
<evidence type="ECO:0000313" key="1">
    <source>
        <dbReference type="EMBL" id="WDF81856.1"/>
    </source>
</evidence>